<accession>A0A6G1VJA7</accession>
<dbReference type="PANTHER" id="PTHR35339">
    <property type="entry name" value="LINALOOL DEHYDRATASE_ISOMERASE DOMAIN-CONTAINING PROTEIN"/>
    <property type="match status" value="1"/>
</dbReference>
<name>A0A6G1VJA7_9BACT</name>
<dbReference type="InterPro" id="IPR016624">
    <property type="entry name" value="UCP014753"/>
</dbReference>
<proteinExistence type="predicted"/>
<evidence type="ECO:0000256" key="1">
    <source>
        <dbReference type="SAM" id="SignalP"/>
    </source>
</evidence>
<dbReference type="PIRSF" id="PIRSF014753">
    <property type="entry name" value="UCP014753"/>
    <property type="match status" value="1"/>
</dbReference>
<evidence type="ECO:0000313" key="3">
    <source>
        <dbReference type="EMBL" id="MQP13625.1"/>
    </source>
</evidence>
<dbReference type="PANTHER" id="PTHR35339:SF3">
    <property type="entry name" value="DUF2264 DOMAIN-CONTAINING PROTEIN"/>
    <property type="match status" value="1"/>
</dbReference>
<dbReference type="Pfam" id="PF10022">
    <property type="entry name" value="DUF2264"/>
    <property type="match status" value="1"/>
</dbReference>
<sequence length="416" mass="47794">MKRISIILFFLTISFSVMAKKNIQQTDRQVWADIVYRMSEPVLHNMSEGTLQKNMLLELSPTWDGRDKRVSYMECFGRLMAGIAPWLSLPDDKTTEGVQRKQLREWALKSYANAVDPNSGDCLLWTENFQTLVDAAYLAESFLRGYEALWEPLDEVTKQRYINNFTALRRINPLYTNWLLFTATVETFLQKANGSGDTYRLSSTLRKINEWYVGDGWYSDGVSFTFDYYNSFVIQPMYVECVSELTQHGKQKDYAGCSYPIAWKRLQRFGAIIERLISPEGTFPVFGRSITYRTAVLQPLAMLAWHDRLPEGLSHGQVRSAITAVVKRMFSDNRNFNKVGFLTLGFNSSQPATANVYTDNGSLYMASLAFLPLGLPANHPFWTSPKESWTSKKAWDGELFPKDHTYNEKLNALNYQ</sequence>
<evidence type="ECO:0000259" key="2">
    <source>
        <dbReference type="Pfam" id="PF10022"/>
    </source>
</evidence>
<dbReference type="InterPro" id="IPR049349">
    <property type="entry name" value="DUF2264_N"/>
</dbReference>
<gene>
    <name evidence="3" type="ORF">F7D25_04185</name>
</gene>
<feature type="signal peptide" evidence="1">
    <location>
        <begin position="1"/>
        <end position="19"/>
    </location>
</feature>
<dbReference type="Proteomes" id="UP000477980">
    <property type="component" value="Unassembled WGS sequence"/>
</dbReference>
<comment type="caution">
    <text evidence="3">The sequence shown here is derived from an EMBL/GenBank/DDBJ whole genome shotgun (WGS) entry which is preliminary data.</text>
</comment>
<organism evidence="3 4">
    <name type="scientific">Segatella copri</name>
    <dbReference type="NCBI Taxonomy" id="165179"/>
    <lineage>
        <taxon>Bacteria</taxon>
        <taxon>Pseudomonadati</taxon>
        <taxon>Bacteroidota</taxon>
        <taxon>Bacteroidia</taxon>
        <taxon>Bacteroidales</taxon>
        <taxon>Prevotellaceae</taxon>
        <taxon>Segatella</taxon>
    </lineage>
</organism>
<dbReference type="AlphaFoldDB" id="A0A6G1VJA7"/>
<feature type="chain" id="PRO_5026259485" evidence="1">
    <location>
        <begin position="20"/>
        <end position="416"/>
    </location>
</feature>
<feature type="domain" description="DUF2264" evidence="2">
    <location>
        <begin position="27"/>
        <end position="389"/>
    </location>
</feature>
<keyword evidence="1" id="KW-0732">Signal</keyword>
<dbReference type="EMBL" id="VZAH01000043">
    <property type="protein sequence ID" value="MQP13625.1"/>
    <property type="molecule type" value="Genomic_DNA"/>
</dbReference>
<dbReference type="OrthoDB" id="9813465at2"/>
<protein>
    <submittedName>
        <fullName evidence="3">DUF2264 domain-containing protein</fullName>
    </submittedName>
</protein>
<evidence type="ECO:0000313" key="4">
    <source>
        <dbReference type="Proteomes" id="UP000477980"/>
    </source>
</evidence>
<dbReference type="RefSeq" id="WP_153090094.1">
    <property type="nucleotide sequence ID" value="NZ_VZAH01000043.1"/>
</dbReference>
<reference evidence="3 4" key="1">
    <citation type="submission" date="2019-09" db="EMBL/GenBank/DDBJ databases">
        <title>Distinct polysaccharide growth profiles of human intestinal Prevotella copri isolates.</title>
        <authorList>
            <person name="Fehlner-Peach H."/>
            <person name="Magnabosco C."/>
            <person name="Raghavan V."/>
            <person name="Scher J.U."/>
            <person name="Tett A."/>
            <person name="Cox L.M."/>
            <person name="Gottsegen C."/>
            <person name="Watters A."/>
            <person name="Wiltshire- Gordon J.D."/>
            <person name="Segata N."/>
            <person name="Bonneau R."/>
            <person name="Littman D.R."/>
        </authorList>
    </citation>
    <scope>NUCLEOTIDE SEQUENCE [LARGE SCALE GENOMIC DNA]</scope>
    <source>
        <strain evidence="4">iAA917</strain>
    </source>
</reference>